<evidence type="ECO:0000256" key="5">
    <source>
        <dbReference type="SAM" id="MobiDB-lite"/>
    </source>
</evidence>
<keyword evidence="4 6" id="KW-0472">Membrane</keyword>
<dbReference type="Pfam" id="PF06305">
    <property type="entry name" value="LapA_dom"/>
    <property type="match status" value="1"/>
</dbReference>
<keyword evidence="3 6" id="KW-1133">Transmembrane helix</keyword>
<name>A0A9E9LYK2_9BURK</name>
<sequence>MKLVSRIVAIILFILFFGLAVKNTQETSLYFFFGYEIRGPFVLMLLGFFAAGSILSILGMTPMIFRSKRELSRKRKLIEALEKESASQKQDVANPPSADTVNNNPNTV</sequence>
<dbReference type="EMBL" id="CP098242">
    <property type="protein sequence ID" value="WAW11102.1"/>
    <property type="molecule type" value="Genomic_DNA"/>
</dbReference>
<dbReference type="GO" id="GO:0005886">
    <property type="term" value="C:plasma membrane"/>
    <property type="evidence" value="ECO:0007669"/>
    <property type="project" value="InterPro"/>
</dbReference>
<reference evidence="8" key="1">
    <citation type="journal article" date="2022" name="Front. Microbiol.">
        <title>New perspectives on an old grouping: The genomic and phenotypic variability of Oxalobacter formigenes and the implications for calcium oxalate stone prevention.</title>
        <authorList>
            <person name="Chmiel J.A."/>
            <person name="Carr C."/>
            <person name="Stuivenberg G.A."/>
            <person name="Venema R."/>
            <person name="Chanyi R.M."/>
            <person name="Al K.F."/>
            <person name="Giguere D."/>
            <person name="Say H."/>
            <person name="Akouris P.P."/>
            <person name="Dominguez Romero S.A."/>
            <person name="Kwong A."/>
            <person name="Tai V."/>
            <person name="Koval S.F."/>
            <person name="Razvi H."/>
            <person name="Bjazevic J."/>
            <person name="Burton J.P."/>
        </authorList>
    </citation>
    <scope>NUCLEOTIDE SEQUENCE</scope>
    <source>
        <strain evidence="8">WoOx3</strain>
    </source>
</reference>
<accession>A0A9E9LYK2</accession>
<dbReference type="Proteomes" id="UP001156215">
    <property type="component" value="Chromosome"/>
</dbReference>
<dbReference type="AlphaFoldDB" id="A0A9E9LYK2"/>
<keyword evidence="1" id="KW-1003">Cell membrane</keyword>
<evidence type="ECO:0000259" key="7">
    <source>
        <dbReference type="Pfam" id="PF06305"/>
    </source>
</evidence>
<evidence type="ECO:0000256" key="4">
    <source>
        <dbReference type="ARBA" id="ARBA00023136"/>
    </source>
</evidence>
<evidence type="ECO:0000313" key="9">
    <source>
        <dbReference type="Proteomes" id="UP001156215"/>
    </source>
</evidence>
<keyword evidence="2 6" id="KW-0812">Transmembrane</keyword>
<gene>
    <name evidence="8" type="ORF">NB640_05585</name>
</gene>
<dbReference type="InterPro" id="IPR010445">
    <property type="entry name" value="LapA_dom"/>
</dbReference>
<evidence type="ECO:0000313" key="8">
    <source>
        <dbReference type="EMBL" id="WAW11102.1"/>
    </source>
</evidence>
<dbReference type="KEGG" id="ovb:NB640_05585"/>
<feature type="domain" description="Lipopolysaccharide assembly protein A" evidence="7">
    <location>
        <begin position="22"/>
        <end position="84"/>
    </location>
</feature>
<dbReference type="RefSeq" id="WP_269310213.1">
    <property type="nucleotide sequence ID" value="NZ_CP098242.1"/>
</dbReference>
<keyword evidence="9" id="KW-1185">Reference proteome</keyword>
<feature type="region of interest" description="Disordered" evidence="5">
    <location>
        <begin position="82"/>
        <end position="108"/>
    </location>
</feature>
<organism evidence="8 9">
    <name type="scientific">Oxalobacter vibrioformis</name>
    <dbReference type="NCBI Taxonomy" id="933080"/>
    <lineage>
        <taxon>Bacteria</taxon>
        <taxon>Pseudomonadati</taxon>
        <taxon>Pseudomonadota</taxon>
        <taxon>Betaproteobacteria</taxon>
        <taxon>Burkholderiales</taxon>
        <taxon>Oxalobacteraceae</taxon>
        <taxon>Oxalobacter</taxon>
    </lineage>
</organism>
<feature type="transmembrane region" description="Helical" evidence="6">
    <location>
        <begin position="40"/>
        <end position="65"/>
    </location>
</feature>
<evidence type="ECO:0000256" key="3">
    <source>
        <dbReference type="ARBA" id="ARBA00022989"/>
    </source>
</evidence>
<evidence type="ECO:0000256" key="6">
    <source>
        <dbReference type="SAM" id="Phobius"/>
    </source>
</evidence>
<protein>
    <submittedName>
        <fullName evidence="8">LapA family protein</fullName>
    </submittedName>
</protein>
<feature type="compositionally biased region" description="Polar residues" evidence="5">
    <location>
        <begin position="87"/>
        <end position="108"/>
    </location>
</feature>
<evidence type="ECO:0000256" key="2">
    <source>
        <dbReference type="ARBA" id="ARBA00022692"/>
    </source>
</evidence>
<proteinExistence type="predicted"/>
<evidence type="ECO:0000256" key="1">
    <source>
        <dbReference type="ARBA" id="ARBA00022475"/>
    </source>
</evidence>